<dbReference type="SMART" id="SM00028">
    <property type="entry name" value="TPR"/>
    <property type="match status" value="3"/>
</dbReference>
<dbReference type="PANTHER" id="PTHR46512:SF11">
    <property type="entry name" value="PEPTIDYLPROLYL ISOMERASE"/>
    <property type="match status" value="1"/>
</dbReference>
<proteinExistence type="predicted"/>
<sequence length="146" mass="16419">MNILEKLEAAGKKKENGDTLFKDGKYAKASKQYKKAAKCIDYNTLFSEEEIQESKALKVSCDISNAACKLKLKDYKQAEKLCTKVIKIEAQNVVAYHIRAQAYIQQSVLNPADSDIRNALRIDPNNKYAILFFAILAWTSCSLSCN</sequence>
<gene>
    <name evidence="1" type="ORF">AQUCO_05200015v1</name>
</gene>
<organism evidence="1 2">
    <name type="scientific">Aquilegia coerulea</name>
    <name type="common">Rocky mountain columbine</name>
    <dbReference type="NCBI Taxonomy" id="218851"/>
    <lineage>
        <taxon>Eukaryota</taxon>
        <taxon>Viridiplantae</taxon>
        <taxon>Streptophyta</taxon>
        <taxon>Embryophyta</taxon>
        <taxon>Tracheophyta</taxon>
        <taxon>Spermatophyta</taxon>
        <taxon>Magnoliopsida</taxon>
        <taxon>Ranunculales</taxon>
        <taxon>Ranunculaceae</taxon>
        <taxon>Thalictroideae</taxon>
        <taxon>Aquilegia</taxon>
    </lineage>
</organism>
<dbReference type="EMBL" id="KZ305069">
    <property type="protein sequence ID" value="PIA31126.1"/>
    <property type="molecule type" value="Genomic_DNA"/>
</dbReference>
<dbReference type="FunCoup" id="A0A2G5CIL4">
    <property type="interactions" value="1473"/>
</dbReference>
<dbReference type="OrthoDB" id="72596at2759"/>
<dbReference type="AlphaFoldDB" id="A0A2G5CIL4"/>
<dbReference type="InParanoid" id="A0A2G5CIL4"/>
<dbReference type="STRING" id="218851.A0A2G5CIL4"/>
<dbReference type="InterPro" id="IPR019734">
    <property type="entry name" value="TPR_rpt"/>
</dbReference>
<dbReference type="InterPro" id="IPR050754">
    <property type="entry name" value="FKBP4/5/8-like"/>
</dbReference>
<reference evidence="1 2" key="1">
    <citation type="submission" date="2017-09" db="EMBL/GenBank/DDBJ databases">
        <title>WGS assembly of Aquilegia coerulea Goldsmith.</title>
        <authorList>
            <person name="Hodges S."/>
            <person name="Kramer E."/>
            <person name="Nordborg M."/>
            <person name="Tomkins J."/>
            <person name="Borevitz J."/>
            <person name="Derieg N."/>
            <person name="Yan J."/>
            <person name="Mihaltcheva S."/>
            <person name="Hayes R.D."/>
            <person name="Rokhsar D."/>
        </authorList>
    </citation>
    <scope>NUCLEOTIDE SEQUENCE [LARGE SCALE GENOMIC DNA]</scope>
    <source>
        <strain evidence="2">cv. Goldsmith</strain>
    </source>
</reference>
<dbReference type="Gene3D" id="1.25.40.10">
    <property type="entry name" value="Tetratricopeptide repeat domain"/>
    <property type="match status" value="1"/>
</dbReference>
<dbReference type="SUPFAM" id="SSF48452">
    <property type="entry name" value="TPR-like"/>
    <property type="match status" value="1"/>
</dbReference>
<accession>A0A2G5CIL4</accession>
<dbReference type="Proteomes" id="UP000230069">
    <property type="component" value="Unassembled WGS sequence"/>
</dbReference>
<evidence type="ECO:0000313" key="2">
    <source>
        <dbReference type="Proteomes" id="UP000230069"/>
    </source>
</evidence>
<evidence type="ECO:0000313" key="1">
    <source>
        <dbReference type="EMBL" id="PIA31126.1"/>
    </source>
</evidence>
<dbReference type="PANTHER" id="PTHR46512">
    <property type="entry name" value="PEPTIDYLPROLYL ISOMERASE"/>
    <property type="match status" value="1"/>
</dbReference>
<dbReference type="InterPro" id="IPR011990">
    <property type="entry name" value="TPR-like_helical_dom_sf"/>
</dbReference>
<name>A0A2G5CIL4_AQUCA</name>
<keyword evidence="2" id="KW-1185">Reference proteome</keyword>
<protein>
    <submittedName>
        <fullName evidence="1">Uncharacterized protein</fullName>
    </submittedName>
</protein>